<name>A0A917A672_9RHOB</name>
<dbReference type="AlphaFoldDB" id="A0A917A672"/>
<reference evidence="2" key="1">
    <citation type="journal article" date="2019" name="Int. J. Syst. Evol. Microbiol.">
        <title>The Global Catalogue of Microorganisms (GCM) 10K type strain sequencing project: providing services to taxonomists for standard genome sequencing and annotation.</title>
        <authorList>
            <consortium name="The Broad Institute Genomics Platform"/>
            <consortium name="The Broad Institute Genome Sequencing Center for Infectious Disease"/>
            <person name="Wu L."/>
            <person name="Ma J."/>
        </authorList>
    </citation>
    <scope>NUCLEOTIDE SEQUENCE [LARGE SCALE GENOMIC DNA]</scope>
    <source>
        <strain evidence="2">CGMCC 1.12664</strain>
    </source>
</reference>
<proteinExistence type="predicted"/>
<gene>
    <name evidence="1" type="ORF">GCM10011360_17460</name>
</gene>
<keyword evidence="2" id="KW-1185">Reference proteome</keyword>
<organism evidence="1 2">
    <name type="scientific">Primorskyibacter flagellatus</name>
    <dbReference type="NCBI Taxonomy" id="1387277"/>
    <lineage>
        <taxon>Bacteria</taxon>
        <taxon>Pseudomonadati</taxon>
        <taxon>Pseudomonadota</taxon>
        <taxon>Alphaproteobacteria</taxon>
        <taxon>Rhodobacterales</taxon>
        <taxon>Roseobacteraceae</taxon>
        <taxon>Primorskyibacter</taxon>
    </lineage>
</organism>
<evidence type="ECO:0000313" key="1">
    <source>
        <dbReference type="EMBL" id="GGE29907.1"/>
    </source>
</evidence>
<dbReference type="Proteomes" id="UP000612855">
    <property type="component" value="Unassembled WGS sequence"/>
</dbReference>
<sequence length="142" mass="14983">MDPVSLSLAAKAGAGIAAGASALAKSRGEKEQAEINAFTGRTRAIQTDTASRQGLESELGSLRAAMGANGQAPSVGTFEMVNELRATRDRERRINFGNRMSEAADWRMAGKNAASAGKWGFAGGLVQAGPSLFDLYQYKRKT</sequence>
<comment type="caution">
    <text evidence="1">The sequence shown here is derived from an EMBL/GenBank/DDBJ whole genome shotgun (WGS) entry which is preliminary data.</text>
</comment>
<dbReference type="RefSeq" id="WP_188477263.1">
    <property type="nucleotide sequence ID" value="NZ_BMFJ01000001.1"/>
</dbReference>
<accession>A0A917A672</accession>
<protein>
    <submittedName>
        <fullName evidence="1">Uncharacterized protein</fullName>
    </submittedName>
</protein>
<dbReference type="EMBL" id="BMFJ01000001">
    <property type="protein sequence ID" value="GGE29907.1"/>
    <property type="molecule type" value="Genomic_DNA"/>
</dbReference>
<evidence type="ECO:0000313" key="2">
    <source>
        <dbReference type="Proteomes" id="UP000612855"/>
    </source>
</evidence>